<keyword evidence="1" id="KW-0472">Membrane</keyword>
<reference evidence="2 3" key="1">
    <citation type="submission" date="2019-03" db="EMBL/GenBank/DDBJ databases">
        <authorList>
            <person name="Li J."/>
        </authorList>
    </citation>
    <scope>NUCLEOTIDE SEQUENCE [LARGE SCALE GENOMIC DNA]</scope>
    <source>
        <strain evidence="2 3">3058</strain>
    </source>
</reference>
<dbReference type="Pfam" id="PF10054">
    <property type="entry name" value="DUF2291"/>
    <property type="match status" value="1"/>
</dbReference>
<evidence type="ECO:0000313" key="2">
    <source>
        <dbReference type="EMBL" id="TGN56570.1"/>
    </source>
</evidence>
<gene>
    <name evidence="2" type="ORF">E4L95_14080</name>
</gene>
<proteinExistence type="predicted"/>
<dbReference type="RefSeq" id="WP_135818141.1">
    <property type="nucleotide sequence ID" value="NZ_SRPG01000142.1"/>
</dbReference>
<dbReference type="InterPro" id="IPR036215">
    <property type="entry name" value="TM0957-like_sf"/>
</dbReference>
<evidence type="ECO:0000256" key="1">
    <source>
        <dbReference type="SAM" id="Phobius"/>
    </source>
</evidence>
<name>A0A4Z1CAY5_9RHOB</name>
<feature type="transmembrane region" description="Helical" evidence="1">
    <location>
        <begin position="20"/>
        <end position="40"/>
    </location>
</feature>
<dbReference type="SUPFAM" id="SSF141318">
    <property type="entry name" value="TM0957-like"/>
    <property type="match status" value="1"/>
</dbReference>
<accession>A0A4Z1CAY5</accession>
<keyword evidence="1" id="KW-1133">Transmembrane helix</keyword>
<protein>
    <submittedName>
        <fullName evidence="2">DUF2291 domain-containing protein</fullName>
    </submittedName>
</protein>
<dbReference type="AlphaFoldDB" id="A0A4Z1CAY5"/>
<comment type="caution">
    <text evidence="2">The sequence shown here is derived from an EMBL/GenBank/DDBJ whole genome shotgun (WGS) entry which is preliminary data.</text>
</comment>
<evidence type="ECO:0000313" key="3">
    <source>
        <dbReference type="Proteomes" id="UP000297972"/>
    </source>
</evidence>
<keyword evidence="1" id="KW-0812">Transmembrane</keyword>
<dbReference type="PIRSF" id="PIRSF033535">
    <property type="entry name" value="UCP033535_plp"/>
    <property type="match status" value="1"/>
</dbReference>
<dbReference type="OrthoDB" id="6631333at2"/>
<organism evidence="2 3">
    <name type="scientific">Paracoccus liaowanqingii</name>
    <dbReference type="NCBI Taxonomy" id="2560053"/>
    <lineage>
        <taxon>Bacteria</taxon>
        <taxon>Pseudomonadati</taxon>
        <taxon>Pseudomonadota</taxon>
        <taxon>Alphaproteobacteria</taxon>
        <taxon>Rhodobacterales</taxon>
        <taxon>Paracoccaceae</taxon>
        <taxon>Paracoccus</taxon>
    </lineage>
</organism>
<dbReference type="Proteomes" id="UP000297972">
    <property type="component" value="Unassembled WGS sequence"/>
</dbReference>
<dbReference type="InterPro" id="IPR014582">
    <property type="entry name" value="UCP033535_lipo"/>
</dbReference>
<dbReference type="EMBL" id="SRPG01000142">
    <property type="protein sequence ID" value="TGN56570.1"/>
    <property type="molecule type" value="Genomic_DNA"/>
</dbReference>
<keyword evidence="3" id="KW-1185">Reference proteome</keyword>
<sequence>MTDSLQTAPTAPAPPRRGLILSLALGVVVLAAIALDTTVVRVGSETDTRQQAFSADAYGAAEFPRIRDTVIDRAVPAPDLAAAIAADQAAAVAEYGTPASTGAILMVTLTGTAGEPRAGVYPVTVEGLPEDLRIRVQTGPAINGTELRDAPGDIAFGDFTNQIEYQDAGSGINRAMAAEVLAPVDTTALAGRQVTVTGAFRLINPANWLITPVALEVE</sequence>